<dbReference type="EMBL" id="BMAU01021272">
    <property type="protein sequence ID" value="GFY07315.1"/>
    <property type="molecule type" value="Genomic_DNA"/>
</dbReference>
<evidence type="ECO:0000313" key="1">
    <source>
        <dbReference type="EMBL" id="GFY07315.1"/>
    </source>
</evidence>
<keyword evidence="2" id="KW-1185">Reference proteome</keyword>
<dbReference type="Proteomes" id="UP000887159">
    <property type="component" value="Unassembled WGS sequence"/>
</dbReference>
<comment type="caution">
    <text evidence="1">The sequence shown here is derived from an EMBL/GenBank/DDBJ whole genome shotgun (WGS) entry which is preliminary data.</text>
</comment>
<gene>
    <name evidence="1" type="primary">SETMAR_150</name>
    <name evidence="1" type="ORF">TNCV_5085021</name>
</gene>
<name>A0A8X6S9Q4_TRICX</name>
<protein>
    <submittedName>
        <fullName evidence="1">Histone-lysine N-methyltransferase SETMAR</fullName>
    </submittedName>
</protein>
<evidence type="ECO:0000313" key="2">
    <source>
        <dbReference type="Proteomes" id="UP000887159"/>
    </source>
</evidence>
<reference evidence="1" key="1">
    <citation type="submission" date="2020-08" db="EMBL/GenBank/DDBJ databases">
        <title>Multicomponent nature underlies the extraordinary mechanical properties of spider dragline silk.</title>
        <authorList>
            <person name="Kono N."/>
            <person name="Nakamura H."/>
            <person name="Mori M."/>
            <person name="Yoshida Y."/>
            <person name="Ohtoshi R."/>
            <person name="Malay A.D."/>
            <person name="Moran D.A.P."/>
            <person name="Tomita M."/>
            <person name="Numata K."/>
            <person name="Arakawa K."/>
        </authorList>
    </citation>
    <scope>NUCLEOTIDE SEQUENCE</scope>
</reference>
<proteinExistence type="predicted"/>
<organism evidence="1 2">
    <name type="scientific">Trichonephila clavipes</name>
    <name type="common">Golden silk orbweaver</name>
    <name type="synonym">Nephila clavipes</name>
    <dbReference type="NCBI Taxonomy" id="2585209"/>
    <lineage>
        <taxon>Eukaryota</taxon>
        <taxon>Metazoa</taxon>
        <taxon>Ecdysozoa</taxon>
        <taxon>Arthropoda</taxon>
        <taxon>Chelicerata</taxon>
        <taxon>Arachnida</taxon>
        <taxon>Araneae</taxon>
        <taxon>Araneomorphae</taxon>
        <taxon>Entelegynae</taxon>
        <taxon>Araneoidea</taxon>
        <taxon>Nephilidae</taxon>
        <taxon>Trichonephila</taxon>
    </lineage>
</organism>
<sequence length="98" mass="11418">MKAVYGEYGLCRSNVMEWRKRFLERCELLEEDVRPGQAHRVITPEMVAEGNTLVLNNRRITVDEIHQLLGISVGITHTIMNFRKVCAQLFRHQLTAEH</sequence>
<dbReference type="AlphaFoldDB" id="A0A8X6S9Q4"/>
<accession>A0A8X6S9Q4</accession>